<evidence type="ECO:0000313" key="11">
    <source>
        <dbReference type="EMBL" id="OLQ04917.1"/>
    </source>
</evidence>
<keyword evidence="4" id="KW-0378">Hydrolase</keyword>
<dbReference type="InterPro" id="IPR013201">
    <property type="entry name" value="Prot_inhib_I29"/>
</dbReference>
<keyword evidence="5" id="KW-0865">Zymogen</keyword>
<dbReference type="PRINTS" id="PR00705">
    <property type="entry name" value="PAPAIN"/>
</dbReference>
<dbReference type="Gene3D" id="3.90.70.10">
    <property type="entry name" value="Cysteine proteinases"/>
    <property type="match status" value="1"/>
</dbReference>
<dbReference type="GO" id="GO:0016192">
    <property type="term" value="P:vesicle-mediated transport"/>
    <property type="evidence" value="ECO:0007669"/>
    <property type="project" value="InterPro"/>
</dbReference>
<keyword evidence="2" id="KW-0645">Protease</keyword>
<keyword evidence="8" id="KW-0812">Transmembrane</keyword>
<dbReference type="CDD" id="cd02248">
    <property type="entry name" value="Peptidase_C1A"/>
    <property type="match status" value="1"/>
</dbReference>
<name>A0A1Q9EBY9_SYMMI</name>
<dbReference type="SMART" id="SM00645">
    <property type="entry name" value="Pept_C1"/>
    <property type="match status" value="1"/>
</dbReference>
<dbReference type="SUPFAM" id="SSF54001">
    <property type="entry name" value="Cysteine proteinases"/>
    <property type="match status" value="1"/>
</dbReference>
<dbReference type="Gene3D" id="3.80.10.10">
    <property type="entry name" value="Ribonuclease Inhibitor"/>
    <property type="match status" value="1"/>
</dbReference>
<feature type="signal peptide" evidence="9">
    <location>
        <begin position="1"/>
        <end position="20"/>
    </location>
</feature>
<comment type="caution">
    <text evidence="11">The sequence shown here is derived from an EMBL/GenBank/DDBJ whole genome shotgun (WGS) entry which is preliminary data.</text>
</comment>
<dbReference type="PROSITE" id="PS00639">
    <property type="entry name" value="THIOL_PROTEASE_HIS"/>
    <property type="match status" value="1"/>
</dbReference>
<reference evidence="11 12" key="1">
    <citation type="submission" date="2016-02" db="EMBL/GenBank/DDBJ databases">
        <title>Genome analysis of coral dinoflagellate symbionts highlights evolutionary adaptations to a symbiotic lifestyle.</title>
        <authorList>
            <person name="Aranda M."/>
            <person name="Li Y."/>
            <person name="Liew Y.J."/>
            <person name="Baumgarten S."/>
            <person name="Simakov O."/>
            <person name="Wilson M."/>
            <person name="Piel J."/>
            <person name="Ashoor H."/>
            <person name="Bougouffa S."/>
            <person name="Bajic V.B."/>
            <person name="Ryu T."/>
            <person name="Ravasi T."/>
            <person name="Bayer T."/>
            <person name="Micklem G."/>
            <person name="Kim H."/>
            <person name="Bhak J."/>
            <person name="Lajeunesse T.C."/>
            <person name="Voolstra C.R."/>
        </authorList>
    </citation>
    <scope>NUCLEOTIDE SEQUENCE [LARGE SCALE GENOMIC DNA]</scope>
    <source>
        <strain evidence="11 12">CCMP2467</strain>
    </source>
</reference>
<dbReference type="PROSITE" id="PS51450">
    <property type="entry name" value="LRR"/>
    <property type="match status" value="1"/>
</dbReference>
<keyword evidence="8" id="KW-1133">Transmembrane helix</keyword>
<dbReference type="Pfam" id="PF08246">
    <property type="entry name" value="Inhibitor_I29"/>
    <property type="match status" value="1"/>
</dbReference>
<gene>
    <name evidence="11" type="primary">CYSEP</name>
    <name evidence="11" type="ORF">AK812_SmicGene11951</name>
</gene>
<feature type="compositionally biased region" description="Low complexity" evidence="7">
    <location>
        <begin position="1032"/>
        <end position="1053"/>
    </location>
</feature>
<keyword evidence="3 9" id="KW-0732">Signal</keyword>
<dbReference type="GO" id="GO:0006508">
    <property type="term" value="P:proteolysis"/>
    <property type="evidence" value="ECO:0007669"/>
    <property type="project" value="UniProtKB-KW"/>
</dbReference>
<evidence type="ECO:0000256" key="8">
    <source>
        <dbReference type="SAM" id="Phobius"/>
    </source>
</evidence>
<keyword evidence="6" id="KW-1015">Disulfide bond</keyword>
<dbReference type="SUPFAM" id="SSF52058">
    <property type="entry name" value="L domain-like"/>
    <property type="match status" value="1"/>
</dbReference>
<dbReference type="PROSITE" id="PS00139">
    <property type="entry name" value="THIOL_PROTEASE_CYS"/>
    <property type="match status" value="1"/>
</dbReference>
<evidence type="ECO:0000313" key="12">
    <source>
        <dbReference type="Proteomes" id="UP000186817"/>
    </source>
</evidence>
<keyword evidence="8" id="KW-0472">Membrane</keyword>
<proteinExistence type="inferred from homology"/>
<dbReference type="GO" id="GO:0008234">
    <property type="term" value="F:cysteine-type peptidase activity"/>
    <property type="evidence" value="ECO:0007669"/>
    <property type="project" value="InterPro"/>
</dbReference>
<dbReference type="SMART" id="SM00397">
    <property type="entry name" value="t_SNARE"/>
    <property type="match status" value="1"/>
</dbReference>
<dbReference type="PROSITE" id="PS50192">
    <property type="entry name" value="T_SNARE"/>
    <property type="match status" value="1"/>
</dbReference>
<evidence type="ECO:0000256" key="3">
    <source>
        <dbReference type="ARBA" id="ARBA00022729"/>
    </source>
</evidence>
<evidence type="ECO:0000256" key="5">
    <source>
        <dbReference type="ARBA" id="ARBA00023145"/>
    </source>
</evidence>
<evidence type="ECO:0000256" key="6">
    <source>
        <dbReference type="ARBA" id="ARBA00023157"/>
    </source>
</evidence>
<comment type="similarity">
    <text evidence="1">Belongs to the peptidase C1 family.</text>
</comment>
<evidence type="ECO:0000256" key="4">
    <source>
        <dbReference type="ARBA" id="ARBA00022801"/>
    </source>
</evidence>
<dbReference type="Pfam" id="PF05739">
    <property type="entry name" value="SNARE"/>
    <property type="match status" value="1"/>
</dbReference>
<dbReference type="InterPro" id="IPR000668">
    <property type="entry name" value="Peptidase_C1A_C"/>
</dbReference>
<dbReference type="PANTHER" id="PTHR12411">
    <property type="entry name" value="CYSTEINE PROTEASE FAMILY C1-RELATED"/>
    <property type="match status" value="1"/>
</dbReference>
<evidence type="ECO:0000256" key="7">
    <source>
        <dbReference type="SAM" id="MobiDB-lite"/>
    </source>
</evidence>
<evidence type="ECO:0000259" key="10">
    <source>
        <dbReference type="PROSITE" id="PS50192"/>
    </source>
</evidence>
<dbReference type="InterPro" id="IPR038765">
    <property type="entry name" value="Papain-like_cys_pep_sf"/>
</dbReference>
<evidence type="ECO:0000256" key="1">
    <source>
        <dbReference type="ARBA" id="ARBA00008455"/>
    </source>
</evidence>
<dbReference type="Gene3D" id="1.20.5.110">
    <property type="match status" value="1"/>
</dbReference>
<dbReference type="GO" id="GO:0016020">
    <property type="term" value="C:membrane"/>
    <property type="evidence" value="ECO:0007669"/>
    <property type="project" value="InterPro"/>
</dbReference>
<feature type="chain" id="PRO_5012028300" evidence="9">
    <location>
        <begin position="21"/>
        <end position="2350"/>
    </location>
</feature>
<dbReference type="EMBL" id="LSRX01000198">
    <property type="protein sequence ID" value="OLQ04917.1"/>
    <property type="molecule type" value="Genomic_DNA"/>
</dbReference>
<feature type="transmembrane region" description="Helical" evidence="8">
    <location>
        <begin position="1323"/>
        <end position="1344"/>
    </location>
</feature>
<dbReference type="InterPro" id="IPR013128">
    <property type="entry name" value="Peptidase_C1A"/>
</dbReference>
<evidence type="ECO:0000256" key="9">
    <source>
        <dbReference type="SAM" id="SignalP"/>
    </source>
</evidence>
<dbReference type="Gene3D" id="1.20.58.70">
    <property type="match status" value="1"/>
</dbReference>
<dbReference type="InterPro" id="IPR039417">
    <property type="entry name" value="Peptidase_C1A_papain-like"/>
</dbReference>
<dbReference type="OrthoDB" id="10255013at2759"/>
<dbReference type="InterPro" id="IPR032675">
    <property type="entry name" value="LRR_dom_sf"/>
</dbReference>
<dbReference type="SMART" id="SM00848">
    <property type="entry name" value="Inhibitor_I29"/>
    <property type="match status" value="1"/>
</dbReference>
<dbReference type="FunFam" id="3.90.70.10:FF:000067">
    <property type="entry name" value="Senescence-specific cysteine protease"/>
    <property type="match status" value="1"/>
</dbReference>
<feature type="domain" description="T-SNARE coiled-coil homology" evidence="10">
    <location>
        <begin position="1250"/>
        <end position="1312"/>
    </location>
</feature>
<dbReference type="Pfam" id="PF00112">
    <property type="entry name" value="Peptidase_C1"/>
    <property type="match status" value="1"/>
</dbReference>
<dbReference type="InterPro" id="IPR000727">
    <property type="entry name" value="T_SNARE_dom"/>
</dbReference>
<accession>A0A1Q9EBY9</accession>
<organism evidence="11 12">
    <name type="scientific">Symbiodinium microadriaticum</name>
    <name type="common">Dinoflagellate</name>
    <name type="synonym">Zooxanthella microadriatica</name>
    <dbReference type="NCBI Taxonomy" id="2951"/>
    <lineage>
        <taxon>Eukaryota</taxon>
        <taxon>Sar</taxon>
        <taxon>Alveolata</taxon>
        <taxon>Dinophyceae</taxon>
        <taxon>Suessiales</taxon>
        <taxon>Symbiodiniaceae</taxon>
        <taxon>Symbiodinium</taxon>
    </lineage>
</organism>
<evidence type="ECO:0000256" key="2">
    <source>
        <dbReference type="ARBA" id="ARBA00022670"/>
    </source>
</evidence>
<dbReference type="InterPro" id="IPR000169">
    <property type="entry name" value="Pept_cys_AS"/>
</dbReference>
<dbReference type="InterPro" id="IPR010989">
    <property type="entry name" value="SNARE"/>
</dbReference>
<protein>
    <submittedName>
        <fullName evidence="11">Vignain</fullName>
    </submittedName>
</protein>
<dbReference type="Proteomes" id="UP000186817">
    <property type="component" value="Unassembled WGS sequence"/>
</dbReference>
<feature type="region of interest" description="Disordered" evidence="7">
    <location>
        <begin position="1032"/>
        <end position="1072"/>
    </location>
</feature>
<keyword evidence="12" id="KW-1185">Reference proteome</keyword>
<dbReference type="SUPFAM" id="SSF47661">
    <property type="entry name" value="t-snare proteins"/>
    <property type="match status" value="1"/>
</dbReference>
<feature type="transmembrane region" description="Helical" evidence="8">
    <location>
        <begin position="1171"/>
        <end position="1187"/>
    </location>
</feature>
<dbReference type="InterPro" id="IPR025660">
    <property type="entry name" value="Pept_his_AS"/>
</dbReference>
<dbReference type="InterPro" id="IPR001611">
    <property type="entry name" value="Leu-rich_rpt"/>
</dbReference>
<sequence length="2350" mass="259770">MKGLRFGIVAAGAFLTGTHAGVSPIAKEFEEFVTKFEKTYSTAAEKAARFATFAKNFARIEAHNAEDKSFKLGINEFADMEPEEFAASHFGLKEASRPWSGLPYLGRDPYSGSALPSAVDWVSKGAVTDPKNQGKCGSCWSFSTTGALEGAWQIATGKLVSLSEQQLVDCAKNGNMGCKGGSMDLAFEYLEKYDVCTEDSYPYKAKQGTCKETNCTVAVPKGSIVGFKDVNSQDTNALMEAVSEQPVSVAIEADQMAFQLYTGGILTKKCGKKLDHGVLVVGYGTENGVDYWKVKNSWGANWGESGFIRMERGVPKDGECGIKDQPSYPIVKVDLNESPEVLSPSRGAFGLGRGGMLGAVDALYALRVLLIFWQHRPQRVHFETALRLLSDGLNQPAAETGSARFLYSRGSSLPEGGNLVKCADAILRHEIYGGDVKSCARALAVSRSSIGEQKCQCGAVMLGQNDIKSTRAAWANALWERVGGEGLASRYHSLVSEQQRRAEAAHEAAMAELRRALAGRRQRREQVEATKSCGPGVADAKGDRRVIMVPLVPLALLVHNFVGAASASTIVRRAEVASGGAIEMAILPGKLAPELDNGSLVLNRVDTCQQRSDECQERSDSGAPAKRIAVYTYAVTGAYEDIRDFNVPRAQPCVPSGVDAFFILDDATRWILTMLPTMEGTSEDWLVEFDGDISMDMAKLRPLLDRYTDKSLVLLKWYWKECQPWDCFLWECEDMLQNRKEYVETSYERIVKWKEQMKKLHEDPHPFVPAAYYELSVMFRNVVSWPAADGMMLQRQVLEQCRTIQRDHFLMPFFLWNSSLEQDVAAIPIDMLYSDLKYCKVDTRNASALAAFLIGNLLAHRDVHANSDINATGRQDLDVDTMASWPNEFSPELHFEPPLTGCGKQLHNLFHLPEMWPSHPERLQSLGESAAADGLEEAKVALAEEDQQTRDLRSVVTRNQEALTKLEGKLANLEAGDFTGQPVARPVQVVGRFDAARKATFRTFRSVKHSQHPATLLSSMIDRLDDLRSAAAAAARGRSRRSSGAASPRLLRSPEASPPPTPQIQPYSVSSSSSLLRRADAGDPLQAFLAKLESVRLGPLQELEGSLAEAQTLHLAALSATTAKGEKDALLKAEACAERASAAASRTCSELKSMAPEPGATGSEAALRRQAFAGVSVLFQNALNSYFQAQMRFRQEMEDKVSRQLRAAFPEADDTVVEAVAAGRASAASTIQDAILRQSGTAPLTTASALQATREKCDELANLARAARDLSQVFVDVESLVNSQGEILNDIGSHVASTREQVKRGHEVLLQASRARSACRWRWTALILILIVICLVLFIVFSMVKAHQSHHTPHESIVAFFGQELWSKIPPLALKLSSCVAECRCPASKEILSLKGNVRVYGTPQLNVTGLSEQTRKALRAADGSGTMRLSLAAPRLSKEQLAELEKAKAKRELDEIFERSIHVTSLKDEDFANVLGPGWKQHCDRYQLDTLEGPNLAYNLLKNMPSLGLLPSLEVLILSHNQLSGSLENLKSSMRIKRLDLAYNEFDPQAQIGACRACTEACFKEYQIYVVSKLKSLQKLDDCIITMDMRDEIESTNLLALDVYDVAFKKRQEELARKQSNAGMGSSSELGCAAPHANGETRVGKLKLIMESLEEILEEPSALAARIGIVRENAALRAQSSGAEGFDVEEVFWDGMMDHGSSDKETRVSSRSPSDDWVRKQMPGGLVVGLPEEMQITVMERHDTARNNLVDTLGCPDEVTSQCADINSEITKTMLLGLLDLVQEKQIREEVCDILEELLPLLLNWFLQVKLLASITVPEEYATRAATPELAARTIMHLENKDNMRLRSTWIDVLQISQNIIMYGSQEIVDMFYKAASHSKVVARLRQDRLYLSLRLRDDATKQCFSARAVTKTLRTMLEDPKVYKKQALGLGAPSWPMNSVAAIRVVEDLRKVTPLLQFLGGKYPDLYRMALKYSEDQSGDAPPFAELENESIEDDQARQLVNDAMNTQGSLGLVRFSGSQIEPDEMGAIVKCLSDVKNIGEGRTEEMLALVVRQLERLLLAPGDTGLDFRQGFAERAVAECSDAEILMANSARSTDRELGAQMAHLLMDFFRELIWSDELEKLALSCAIAVGSGIYDYRYTAFWYPRPVNFYFRCSAISSLRSCLRSLQDMKAFWQGPSARNPTIDAMFPRIMKFEEALLLAQELHSPLAADVRLEQTWLGRCFQGGKVLVRGKKVTIRILAQMADVIEGRCLRMRTLKEVAAAEAKMWDVQGVQKAQRFLDNQDFLLDLAAKEREEYYIDQYLKAGDKPGAILIEAEAKKAAMLEKMGEELHRDEALEVDMPLGGSW</sequence>